<evidence type="ECO:0000313" key="6">
    <source>
        <dbReference type="EMBL" id="QDT12727.1"/>
    </source>
</evidence>
<dbReference type="SUPFAM" id="SSF48179">
    <property type="entry name" value="6-phosphogluconate dehydrogenase C-terminal domain-like"/>
    <property type="match status" value="1"/>
</dbReference>
<dbReference type="InterPro" id="IPR008927">
    <property type="entry name" value="6-PGluconate_DH-like_C_sf"/>
</dbReference>
<keyword evidence="7" id="KW-1185">Reference proteome</keyword>
<dbReference type="PANTHER" id="PTHR43362">
    <property type="entry name" value="MANNITOL DEHYDROGENASE DSF1-RELATED"/>
    <property type="match status" value="1"/>
</dbReference>
<dbReference type="FunFam" id="3.40.50.720:FF:000129">
    <property type="entry name" value="D-mannonate oxidoreductase"/>
    <property type="match status" value="1"/>
</dbReference>
<name>A0A517P028_9BACT</name>
<dbReference type="AlphaFoldDB" id="A0A517P028"/>
<dbReference type="InterPro" id="IPR013131">
    <property type="entry name" value="Mannitol_DH_N"/>
</dbReference>
<dbReference type="RefSeq" id="WP_145420576.1">
    <property type="nucleotide sequence ID" value="NZ_CP036526.1"/>
</dbReference>
<evidence type="ECO:0000259" key="5">
    <source>
        <dbReference type="Pfam" id="PF08125"/>
    </source>
</evidence>
<feature type="domain" description="Mannitol dehydrogenase N-terminal" evidence="4">
    <location>
        <begin position="32"/>
        <end position="283"/>
    </location>
</feature>
<dbReference type="InterPro" id="IPR036291">
    <property type="entry name" value="NAD(P)-bd_dom_sf"/>
</dbReference>
<evidence type="ECO:0000313" key="7">
    <source>
        <dbReference type="Proteomes" id="UP000319817"/>
    </source>
</evidence>
<dbReference type="Gene3D" id="1.10.1040.10">
    <property type="entry name" value="N-(1-d-carboxylethyl)-l-norvaline Dehydrogenase, domain 2"/>
    <property type="match status" value="1"/>
</dbReference>
<gene>
    <name evidence="6" type="primary">mtlK</name>
    <name evidence="6" type="ORF">K239x_47390</name>
</gene>
<evidence type="ECO:0000256" key="2">
    <source>
        <dbReference type="ARBA" id="ARBA00023027"/>
    </source>
</evidence>
<dbReference type="InterPro" id="IPR013328">
    <property type="entry name" value="6PGD_dom2"/>
</dbReference>
<dbReference type="OrthoDB" id="9768714at2"/>
<organism evidence="6 7">
    <name type="scientific">Stieleria marina</name>
    <dbReference type="NCBI Taxonomy" id="1930275"/>
    <lineage>
        <taxon>Bacteria</taxon>
        <taxon>Pseudomonadati</taxon>
        <taxon>Planctomycetota</taxon>
        <taxon>Planctomycetia</taxon>
        <taxon>Pirellulales</taxon>
        <taxon>Pirellulaceae</taxon>
        <taxon>Stieleria</taxon>
    </lineage>
</organism>
<dbReference type="EC" id="1.1.1.67" evidence="6"/>
<dbReference type="PROSITE" id="PS00974">
    <property type="entry name" value="MANNITOL_DHGENASE"/>
    <property type="match status" value="1"/>
</dbReference>
<reference evidence="6 7" key="1">
    <citation type="submission" date="2019-02" db="EMBL/GenBank/DDBJ databases">
        <title>Deep-cultivation of Planctomycetes and their phenomic and genomic characterization uncovers novel biology.</title>
        <authorList>
            <person name="Wiegand S."/>
            <person name="Jogler M."/>
            <person name="Boedeker C."/>
            <person name="Pinto D."/>
            <person name="Vollmers J."/>
            <person name="Rivas-Marin E."/>
            <person name="Kohn T."/>
            <person name="Peeters S.H."/>
            <person name="Heuer A."/>
            <person name="Rast P."/>
            <person name="Oberbeckmann S."/>
            <person name="Bunk B."/>
            <person name="Jeske O."/>
            <person name="Meyerdierks A."/>
            <person name="Storesund J.E."/>
            <person name="Kallscheuer N."/>
            <person name="Luecker S."/>
            <person name="Lage O.M."/>
            <person name="Pohl T."/>
            <person name="Merkel B.J."/>
            <person name="Hornburger P."/>
            <person name="Mueller R.-W."/>
            <person name="Bruemmer F."/>
            <person name="Labrenz M."/>
            <person name="Spormann A.M."/>
            <person name="Op den Camp H."/>
            <person name="Overmann J."/>
            <person name="Amann R."/>
            <person name="Jetten M.S.M."/>
            <person name="Mascher T."/>
            <person name="Medema M.H."/>
            <person name="Devos D.P."/>
            <person name="Kaster A.-K."/>
            <person name="Ovreas L."/>
            <person name="Rohde M."/>
            <person name="Galperin M.Y."/>
            <person name="Jogler C."/>
        </authorList>
    </citation>
    <scope>NUCLEOTIDE SEQUENCE [LARGE SCALE GENOMIC DNA]</scope>
    <source>
        <strain evidence="6 7">K23_9</strain>
    </source>
</reference>
<dbReference type="PRINTS" id="PR00084">
    <property type="entry name" value="MTLDHDRGNASE"/>
</dbReference>
<protein>
    <submittedName>
        <fullName evidence="6">Mannitol 2-dehydrogenase</fullName>
        <ecNumber evidence="6">1.1.1.67</ecNumber>
    </submittedName>
</protein>
<dbReference type="PANTHER" id="PTHR43362:SF1">
    <property type="entry name" value="MANNITOL DEHYDROGENASE 2-RELATED"/>
    <property type="match status" value="1"/>
</dbReference>
<dbReference type="InterPro" id="IPR050988">
    <property type="entry name" value="Mannitol_DH/Oxidoreductase"/>
</dbReference>
<comment type="similarity">
    <text evidence="3">Belongs to the mannitol dehydrogenase family. UxuB subfamily.</text>
</comment>
<dbReference type="Proteomes" id="UP000319817">
    <property type="component" value="Chromosome"/>
</dbReference>
<dbReference type="InterPro" id="IPR023027">
    <property type="entry name" value="Mannitol_DH_CS"/>
</dbReference>
<dbReference type="GO" id="GO:0050086">
    <property type="term" value="F:mannitol 2-dehydrogenase activity"/>
    <property type="evidence" value="ECO:0007669"/>
    <property type="project" value="UniProtKB-EC"/>
</dbReference>
<evidence type="ECO:0000256" key="1">
    <source>
        <dbReference type="ARBA" id="ARBA00023002"/>
    </source>
</evidence>
<feature type="domain" description="Mannitol dehydrogenase C-terminal" evidence="5">
    <location>
        <begin position="291"/>
        <end position="479"/>
    </location>
</feature>
<proteinExistence type="inferred from homology"/>
<dbReference type="InterPro" id="IPR013118">
    <property type="entry name" value="Mannitol_DH_C"/>
</dbReference>
<dbReference type="Gene3D" id="3.40.50.720">
    <property type="entry name" value="NAD(P)-binding Rossmann-like Domain"/>
    <property type="match status" value="1"/>
</dbReference>
<dbReference type="InterPro" id="IPR000669">
    <property type="entry name" value="Mannitol_DH"/>
</dbReference>
<keyword evidence="2" id="KW-0520">NAD</keyword>
<sequence>MNTPIKLNQYNISQLPREIKRPTYDRSRLITGIVHVGVGGFHRSHEAFYTDLLLQSGDVSQWGICGIGLRESDRQMAAILKEQDYLYSLIVKHPDGNVETKVIGSIVDFLLGRDDPAAVIERMAAPETRIVSLTITEGGYNVDPASGDFDAANSDAVHDLQNPQQPRLVFGYLTAALRLRRERGLPAFTVQSCDNIQHNGDLTRKMLLGFARLQDADLANWIENEVCFPNAMVDRITPVTTSEDGEYLKSQFAVDDGWPVTCEPFCQWIIEDNFSNGRPEWEKVGAQFVTDVTPYEKMKLRLLNAGHSVLGLLGSVFGYQTIDQTISDDLFAAFLRGFFDDEATPVLDAVEGIDLDQYKTTLIERFSNPNIKDSLARICLESSSKLPVFLLPTIRKNLEQGGPIDHAALVIAAWCYYSEHHTDRHGNALDIVDEQKAALNAAAKKTSNDPLAFIKLQSVFGDLAEDTRFAETYEGLVKQLYSDPDVSILMRQVSG</sequence>
<evidence type="ECO:0000259" key="4">
    <source>
        <dbReference type="Pfam" id="PF01232"/>
    </source>
</evidence>
<dbReference type="EMBL" id="CP036526">
    <property type="protein sequence ID" value="QDT12727.1"/>
    <property type="molecule type" value="Genomic_DNA"/>
</dbReference>
<accession>A0A517P028</accession>
<dbReference type="GO" id="GO:0019594">
    <property type="term" value="P:mannitol metabolic process"/>
    <property type="evidence" value="ECO:0007669"/>
    <property type="project" value="InterPro"/>
</dbReference>
<dbReference type="SUPFAM" id="SSF51735">
    <property type="entry name" value="NAD(P)-binding Rossmann-fold domains"/>
    <property type="match status" value="1"/>
</dbReference>
<dbReference type="Pfam" id="PF01232">
    <property type="entry name" value="Mannitol_dh"/>
    <property type="match status" value="1"/>
</dbReference>
<dbReference type="Pfam" id="PF08125">
    <property type="entry name" value="Mannitol_dh_C"/>
    <property type="match status" value="1"/>
</dbReference>
<evidence type="ECO:0000256" key="3">
    <source>
        <dbReference type="ARBA" id="ARBA00061451"/>
    </source>
</evidence>
<keyword evidence="1 6" id="KW-0560">Oxidoreductase</keyword>